<name>A0A497XQ60_9AQUI</name>
<dbReference type="OrthoDB" id="8659436at2"/>
<dbReference type="Proteomes" id="UP000267841">
    <property type="component" value="Unassembled WGS sequence"/>
</dbReference>
<organism evidence="15 16">
    <name type="scientific">Hydrogenivirga caldilitoris</name>
    <dbReference type="NCBI Taxonomy" id="246264"/>
    <lineage>
        <taxon>Bacteria</taxon>
        <taxon>Pseudomonadati</taxon>
        <taxon>Aquificota</taxon>
        <taxon>Aquificia</taxon>
        <taxon>Aquificales</taxon>
        <taxon>Aquificaceae</taxon>
        <taxon>Hydrogenivirga</taxon>
    </lineage>
</organism>
<keyword evidence="6" id="KW-0678">Repressor</keyword>
<proteinExistence type="inferred from homology"/>
<dbReference type="SUPFAM" id="SSF46785">
    <property type="entry name" value="Winged helix' DNA-binding domain"/>
    <property type="match status" value="1"/>
</dbReference>
<dbReference type="Pfam" id="PF01475">
    <property type="entry name" value="FUR"/>
    <property type="match status" value="1"/>
</dbReference>
<comment type="similarity">
    <text evidence="2">Belongs to the Fur family.</text>
</comment>
<evidence type="ECO:0000256" key="11">
    <source>
        <dbReference type="ARBA" id="ARBA00023125"/>
    </source>
</evidence>
<feature type="binding site" evidence="13">
    <location>
        <position position="105"/>
    </location>
    <ligand>
        <name>Zn(2+)</name>
        <dbReference type="ChEBI" id="CHEBI:29105"/>
    </ligand>
</feature>
<evidence type="ECO:0000313" key="16">
    <source>
        <dbReference type="Proteomes" id="UP000267841"/>
    </source>
</evidence>
<comment type="caution">
    <text evidence="15">The sequence shown here is derived from an EMBL/GenBank/DDBJ whole genome shotgun (WGS) entry which is preliminary data.</text>
</comment>
<evidence type="ECO:0000256" key="6">
    <source>
        <dbReference type="ARBA" id="ARBA00022491"/>
    </source>
</evidence>
<feature type="binding site" evidence="13">
    <location>
        <position position="145"/>
    </location>
    <ligand>
        <name>Zn(2+)</name>
        <dbReference type="ChEBI" id="CHEBI:29105"/>
    </ligand>
</feature>
<keyword evidence="16" id="KW-1185">Reference proteome</keyword>
<comment type="subunit">
    <text evidence="3">Homodimer.</text>
</comment>
<evidence type="ECO:0000256" key="12">
    <source>
        <dbReference type="ARBA" id="ARBA00023163"/>
    </source>
</evidence>
<evidence type="ECO:0000256" key="10">
    <source>
        <dbReference type="ARBA" id="ARBA00023015"/>
    </source>
</evidence>
<dbReference type="CDD" id="cd07153">
    <property type="entry name" value="Fur_like"/>
    <property type="match status" value="1"/>
</dbReference>
<dbReference type="AlphaFoldDB" id="A0A497XQ60"/>
<keyword evidence="11" id="KW-0238">DNA-binding</keyword>
<dbReference type="PANTHER" id="PTHR33202">
    <property type="entry name" value="ZINC UPTAKE REGULATION PROTEIN"/>
    <property type="match status" value="1"/>
</dbReference>
<evidence type="ECO:0000256" key="9">
    <source>
        <dbReference type="ARBA" id="ARBA00023004"/>
    </source>
</evidence>
<feature type="binding site" evidence="14">
    <location>
        <position position="96"/>
    </location>
    <ligand>
        <name>Fe cation</name>
        <dbReference type="ChEBI" id="CHEBI:24875"/>
    </ligand>
</feature>
<evidence type="ECO:0000256" key="1">
    <source>
        <dbReference type="ARBA" id="ARBA00004496"/>
    </source>
</evidence>
<keyword evidence="8 13" id="KW-0862">Zinc</keyword>
<feature type="binding site" evidence="14">
    <location>
        <position position="134"/>
    </location>
    <ligand>
        <name>Fe cation</name>
        <dbReference type="ChEBI" id="CHEBI:24875"/>
    </ligand>
</feature>
<dbReference type="Gene3D" id="1.10.10.10">
    <property type="entry name" value="Winged helix-like DNA-binding domain superfamily/Winged helix DNA-binding domain"/>
    <property type="match status" value="1"/>
</dbReference>
<dbReference type="RefSeq" id="WP_121009672.1">
    <property type="nucleotide sequence ID" value="NZ_RCCJ01000001.1"/>
</dbReference>
<keyword evidence="12" id="KW-0804">Transcription</keyword>
<dbReference type="GO" id="GO:0008270">
    <property type="term" value="F:zinc ion binding"/>
    <property type="evidence" value="ECO:0007669"/>
    <property type="project" value="TreeGrafter"/>
</dbReference>
<dbReference type="Gene3D" id="3.30.1490.190">
    <property type="match status" value="1"/>
</dbReference>
<accession>A0A497XQ60</accession>
<evidence type="ECO:0000256" key="7">
    <source>
        <dbReference type="ARBA" id="ARBA00022723"/>
    </source>
</evidence>
<feature type="binding site" evidence="14">
    <location>
        <position position="117"/>
    </location>
    <ligand>
        <name>Fe cation</name>
        <dbReference type="ChEBI" id="CHEBI:24875"/>
    </ligand>
</feature>
<evidence type="ECO:0000313" key="15">
    <source>
        <dbReference type="EMBL" id="RLJ70290.1"/>
    </source>
</evidence>
<sequence>MSVNLREIKREFTKFLKRNNMKVTQSRLNLIDLIAGYGKHFEVEELVNWIASKSDRSVSRSTIYRTIKLLQEFGVIKEVIKLNNRTIYEFVAGKAHHDHLVCVECGKIIEFVNEDIEKLQDEVCEDYNFQPMHHRLEIFGVCSECSKSGVT</sequence>
<gene>
    <name evidence="15" type="ORF">BCF55_0558</name>
</gene>
<evidence type="ECO:0000256" key="2">
    <source>
        <dbReference type="ARBA" id="ARBA00007957"/>
    </source>
</evidence>
<dbReference type="FunFam" id="3.30.1490.190:FF:000001">
    <property type="entry name" value="Ferric uptake regulation protein"/>
    <property type="match status" value="1"/>
</dbReference>
<feature type="binding site" evidence="14">
    <location>
        <position position="98"/>
    </location>
    <ligand>
        <name>Fe cation</name>
        <dbReference type="ChEBI" id="CHEBI:24875"/>
    </ligand>
</feature>
<dbReference type="PANTHER" id="PTHR33202:SF2">
    <property type="entry name" value="FERRIC UPTAKE REGULATION PROTEIN"/>
    <property type="match status" value="1"/>
</dbReference>
<feature type="binding site" evidence="13">
    <location>
        <position position="142"/>
    </location>
    <ligand>
        <name>Zn(2+)</name>
        <dbReference type="ChEBI" id="CHEBI:29105"/>
    </ligand>
</feature>
<keyword evidence="10" id="KW-0805">Transcription regulation</keyword>
<comment type="cofactor">
    <cofactor evidence="14">
        <name>Mn(2+)</name>
        <dbReference type="ChEBI" id="CHEBI:29035"/>
    </cofactor>
    <cofactor evidence="14">
        <name>Fe(2+)</name>
        <dbReference type="ChEBI" id="CHEBI:29033"/>
    </cofactor>
    <text evidence="14">Binds 1 Mn(2+) or Fe(2+) ion per subunit.</text>
</comment>
<dbReference type="GO" id="GO:0005829">
    <property type="term" value="C:cytosol"/>
    <property type="evidence" value="ECO:0007669"/>
    <property type="project" value="TreeGrafter"/>
</dbReference>
<evidence type="ECO:0000256" key="8">
    <source>
        <dbReference type="ARBA" id="ARBA00022833"/>
    </source>
</evidence>
<evidence type="ECO:0000256" key="3">
    <source>
        <dbReference type="ARBA" id="ARBA00011738"/>
    </source>
</evidence>
<evidence type="ECO:0000256" key="4">
    <source>
        <dbReference type="ARBA" id="ARBA00020910"/>
    </source>
</evidence>
<keyword evidence="7 13" id="KW-0479">Metal-binding</keyword>
<dbReference type="EMBL" id="RCCJ01000001">
    <property type="protein sequence ID" value="RLJ70290.1"/>
    <property type="molecule type" value="Genomic_DNA"/>
</dbReference>
<dbReference type="GO" id="GO:1900376">
    <property type="term" value="P:regulation of secondary metabolite biosynthetic process"/>
    <property type="evidence" value="ECO:0007669"/>
    <property type="project" value="TreeGrafter"/>
</dbReference>
<dbReference type="GO" id="GO:0000976">
    <property type="term" value="F:transcription cis-regulatory region binding"/>
    <property type="evidence" value="ECO:0007669"/>
    <property type="project" value="TreeGrafter"/>
</dbReference>
<evidence type="ECO:0000256" key="14">
    <source>
        <dbReference type="PIRSR" id="PIRSR602481-2"/>
    </source>
</evidence>
<dbReference type="InterPro" id="IPR002481">
    <property type="entry name" value="FUR"/>
</dbReference>
<dbReference type="InterPro" id="IPR043135">
    <property type="entry name" value="Fur_C"/>
</dbReference>
<dbReference type="InterPro" id="IPR036388">
    <property type="entry name" value="WH-like_DNA-bd_sf"/>
</dbReference>
<dbReference type="InterPro" id="IPR036390">
    <property type="entry name" value="WH_DNA-bd_sf"/>
</dbReference>
<dbReference type="GO" id="GO:0003700">
    <property type="term" value="F:DNA-binding transcription factor activity"/>
    <property type="evidence" value="ECO:0007669"/>
    <property type="project" value="InterPro"/>
</dbReference>
<protein>
    <recommendedName>
        <fullName evidence="4">Ferric uptake regulation protein</fullName>
    </recommendedName>
</protein>
<evidence type="ECO:0000256" key="5">
    <source>
        <dbReference type="ARBA" id="ARBA00022490"/>
    </source>
</evidence>
<reference evidence="15 16" key="1">
    <citation type="submission" date="2018-10" db="EMBL/GenBank/DDBJ databases">
        <title>Genomic Encyclopedia of Archaeal and Bacterial Type Strains, Phase II (KMG-II): from individual species to whole genera.</title>
        <authorList>
            <person name="Goeker M."/>
        </authorList>
    </citation>
    <scope>NUCLEOTIDE SEQUENCE [LARGE SCALE GENOMIC DNA]</scope>
    <source>
        <strain evidence="15 16">DSM 16510</strain>
    </source>
</reference>
<evidence type="ECO:0000256" key="13">
    <source>
        <dbReference type="PIRSR" id="PIRSR602481-1"/>
    </source>
</evidence>
<keyword evidence="9 14" id="KW-0408">Iron</keyword>
<dbReference type="GO" id="GO:0045892">
    <property type="term" value="P:negative regulation of DNA-templated transcription"/>
    <property type="evidence" value="ECO:0007669"/>
    <property type="project" value="TreeGrafter"/>
</dbReference>
<comment type="subcellular location">
    <subcellularLocation>
        <location evidence="1">Cytoplasm</location>
    </subcellularLocation>
</comment>
<feature type="binding site" evidence="13">
    <location>
        <position position="102"/>
    </location>
    <ligand>
        <name>Zn(2+)</name>
        <dbReference type="ChEBI" id="CHEBI:29105"/>
    </ligand>
</feature>
<comment type="cofactor">
    <cofactor evidence="13">
        <name>Zn(2+)</name>
        <dbReference type="ChEBI" id="CHEBI:29105"/>
    </cofactor>
    <text evidence="13">Binds 1 zinc ion per subunit.</text>
</comment>
<keyword evidence="5" id="KW-0963">Cytoplasm</keyword>